<evidence type="ECO:0000313" key="2">
    <source>
        <dbReference type="Proteomes" id="UP000020529"/>
    </source>
</evidence>
<dbReference type="AlphaFoldDB" id="A0A015SWU5"/>
<reference evidence="1 2" key="1">
    <citation type="submission" date="2014-02" db="EMBL/GenBank/DDBJ databases">
        <authorList>
            <person name="Sears C."/>
            <person name="Carroll K."/>
            <person name="Sack B.R."/>
            <person name="Qadri F."/>
            <person name="Myers L.L."/>
            <person name="Chung G.-T."/>
            <person name="Escheverria P."/>
            <person name="Fraser C.M."/>
            <person name="Sadzewicz L."/>
            <person name="Shefchek K.A."/>
            <person name="Tallon L."/>
            <person name="Das S.P."/>
            <person name="Daugherty S."/>
            <person name="Mongodin E.F."/>
        </authorList>
    </citation>
    <scope>NUCLEOTIDE SEQUENCE [LARGE SCALE GENOMIC DNA]</scope>
    <source>
        <strain evidence="2">3988T(B)14</strain>
    </source>
</reference>
<sequence length="257" mass="29326">MALSLFGGKKHLHHFVEEQDVAKEFFALLVEAKTMYLRDVVAGSKQYHRYVEDFVNSHRYIDCNHAVCRNCHEMNIHIVKGLLNDCSNLIRSLFTEADFSFEKCMELKRMYDMFVPPSQSITCCKDGPTRIYPLSFGCNLTRKQMIGITACANAYHLFCVSTLHVEDMEALLSCKEGFCIRVNNIRHVAILFDTLLEHSFIQAKWQTVLSNGRFLQTKDGKGFVSASSLSSALSALRNNMTSAGYGIRRAIDELREW</sequence>
<dbReference type="GO" id="GO:0008483">
    <property type="term" value="F:transaminase activity"/>
    <property type="evidence" value="ECO:0007669"/>
    <property type="project" value="UniProtKB-KW"/>
</dbReference>
<name>A0A015SWU5_BACFG</name>
<dbReference type="Proteomes" id="UP000020529">
    <property type="component" value="Unassembled WGS sequence"/>
</dbReference>
<proteinExistence type="predicted"/>
<dbReference type="RefSeq" id="WP_009292753.1">
    <property type="nucleotide sequence ID" value="NZ_JGCY01000132.1"/>
</dbReference>
<gene>
    <name evidence="1" type="ORF">M124_4472</name>
</gene>
<keyword evidence="1" id="KW-0808">Transferase</keyword>
<organism evidence="1 2">
    <name type="scientific">Bacteroides fragilis str. 3988T(B)14</name>
    <dbReference type="NCBI Taxonomy" id="1339315"/>
    <lineage>
        <taxon>Bacteria</taxon>
        <taxon>Pseudomonadati</taxon>
        <taxon>Bacteroidota</taxon>
        <taxon>Bacteroidia</taxon>
        <taxon>Bacteroidales</taxon>
        <taxon>Bacteroidaceae</taxon>
        <taxon>Bacteroides</taxon>
    </lineage>
</organism>
<dbReference type="EMBL" id="JGCY01000132">
    <property type="protein sequence ID" value="EXY76624.1"/>
    <property type="molecule type" value="Genomic_DNA"/>
</dbReference>
<evidence type="ECO:0000313" key="1">
    <source>
        <dbReference type="EMBL" id="EXY76624.1"/>
    </source>
</evidence>
<accession>A0A015SWU5</accession>
<dbReference type="PATRIC" id="fig|1339315.3.peg.408"/>
<protein>
    <submittedName>
        <fullName evidence="1">Putative glucosamine-fructose-6-phosphate aminotransferase</fullName>
    </submittedName>
</protein>
<keyword evidence="1" id="KW-0032">Aminotransferase</keyword>
<comment type="caution">
    <text evidence="1">The sequence shown here is derived from an EMBL/GenBank/DDBJ whole genome shotgun (WGS) entry which is preliminary data.</text>
</comment>